<dbReference type="RefSeq" id="WP_344647212.1">
    <property type="nucleotide sequence ID" value="NZ_BAAAGX010000004.1"/>
</dbReference>
<evidence type="ECO:0000313" key="7">
    <source>
        <dbReference type="EMBL" id="GAA0224108.1"/>
    </source>
</evidence>
<keyword evidence="4" id="KW-0804">Transcription</keyword>
<dbReference type="NCBIfam" id="TIGR02937">
    <property type="entry name" value="sigma70-ECF"/>
    <property type="match status" value="1"/>
</dbReference>
<organism evidence="7 8">
    <name type="scientific">Cryptosporangium japonicum</name>
    <dbReference type="NCBI Taxonomy" id="80872"/>
    <lineage>
        <taxon>Bacteria</taxon>
        <taxon>Bacillati</taxon>
        <taxon>Actinomycetota</taxon>
        <taxon>Actinomycetes</taxon>
        <taxon>Cryptosporangiales</taxon>
        <taxon>Cryptosporangiaceae</taxon>
        <taxon>Cryptosporangium</taxon>
    </lineage>
</organism>
<protein>
    <submittedName>
        <fullName evidence="7">RNA polymerase sigma factor</fullName>
    </submittedName>
</protein>
<comment type="similarity">
    <text evidence="1">Belongs to the sigma-70 factor family. ECF subfamily.</text>
</comment>
<dbReference type="PANTHER" id="PTHR43133">
    <property type="entry name" value="RNA POLYMERASE ECF-TYPE SIGMA FACTO"/>
    <property type="match status" value="1"/>
</dbReference>
<dbReference type="Pfam" id="PF04542">
    <property type="entry name" value="Sigma70_r2"/>
    <property type="match status" value="1"/>
</dbReference>
<accession>A0ABP3D5Q8</accession>
<feature type="domain" description="RNA polymerase sigma-70 region 2" evidence="5">
    <location>
        <begin position="27"/>
        <end position="96"/>
    </location>
</feature>
<gene>
    <name evidence="7" type="ORF">GCM10009539_06590</name>
</gene>
<dbReference type="EMBL" id="BAAAGX010000004">
    <property type="protein sequence ID" value="GAA0224108.1"/>
    <property type="molecule type" value="Genomic_DNA"/>
</dbReference>
<dbReference type="InterPro" id="IPR013325">
    <property type="entry name" value="RNA_pol_sigma_r2"/>
</dbReference>
<dbReference type="CDD" id="cd06171">
    <property type="entry name" value="Sigma70_r4"/>
    <property type="match status" value="1"/>
</dbReference>
<dbReference type="InterPro" id="IPR036388">
    <property type="entry name" value="WH-like_DNA-bd_sf"/>
</dbReference>
<dbReference type="InterPro" id="IPR039425">
    <property type="entry name" value="RNA_pol_sigma-70-like"/>
</dbReference>
<evidence type="ECO:0000259" key="5">
    <source>
        <dbReference type="Pfam" id="PF04542"/>
    </source>
</evidence>
<sequence length="199" mass="21990">MTSSDPPSDRQLWSDAAAGDRHAFGELFDRHGQAVYNHCFRLTGNWSEAEDATSAVFLAAWRRRADLRLVRESALPWLLTVATHRVYDEHRSSQRRKALIARAGPPPDTPDHADAVAEKLDDERRMAVVLETTKQLPPSEQEALVLCVWSGVSYADAAAVLGIAEPSVRSRVSRATSRLARILGPRIETVPARAGKDKT</sequence>
<feature type="domain" description="RNA polymerase sigma factor 70 region 4 type 2" evidence="6">
    <location>
        <begin position="130"/>
        <end position="178"/>
    </location>
</feature>
<dbReference type="Proteomes" id="UP001500967">
    <property type="component" value="Unassembled WGS sequence"/>
</dbReference>
<dbReference type="InterPro" id="IPR013249">
    <property type="entry name" value="RNA_pol_sigma70_r4_t2"/>
</dbReference>
<comment type="caution">
    <text evidence="7">The sequence shown here is derived from an EMBL/GenBank/DDBJ whole genome shotgun (WGS) entry which is preliminary data.</text>
</comment>
<dbReference type="InterPro" id="IPR014284">
    <property type="entry name" value="RNA_pol_sigma-70_dom"/>
</dbReference>
<keyword evidence="2" id="KW-0805">Transcription regulation</keyword>
<dbReference type="Gene3D" id="1.10.10.10">
    <property type="entry name" value="Winged helix-like DNA-binding domain superfamily/Winged helix DNA-binding domain"/>
    <property type="match status" value="1"/>
</dbReference>
<evidence type="ECO:0000256" key="4">
    <source>
        <dbReference type="ARBA" id="ARBA00023163"/>
    </source>
</evidence>
<keyword evidence="8" id="KW-1185">Reference proteome</keyword>
<proteinExistence type="inferred from homology"/>
<dbReference type="InterPro" id="IPR013324">
    <property type="entry name" value="RNA_pol_sigma_r3/r4-like"/>
</dbReference>
<dbReference type="SUPFAM" id="SSF88946">
    <property type="entry name" value="Sigma2 domain of RNA polymerase sigma factors"/>
    <property type="match status" value="1"/>
</dbReference>
<dbReference type="PANTHER" id="PTHR43133:SF25">
    <property type="entry name" value="RNA POLYMERASE SIGMA FACTOR RFAY-RELATED"/>
    <property type="match status" value="1"/>
</dbReference>
<reference evidence="8" key="1">
    <citation type="journal article" date="2019" name="Int. J. Syst. Evol. Microbiol.">
        <title>The Global Catalogue of Microorganisms (GCM) 10K type strain sequencing project: providing services to taxonomists for standard genome sequencing and annotation.</title>
        <authorList>
            <consortium name="The Broad Institute Genomics Platform"/>
            <consortium name="The Broad Institute Genome Sequencing Center for Infectious Disease"/>
            <person name="Wu L."/>
            <person name="Ma J."/>
        </authorList>
    </citation>
    <scope>NUCLEOTIDE SEQUENCE [LARGE SCALE GENOMIC DNA]</scope>
    <source>
        <strain evidence="8">JCM 10425</strain>
    </source>
</reference>
<dbReference type="InterPro" id="IPR007627">
    <property type="entry name" value="RNA_pol_sigma70_r2"/>
</dbReference>
<dbReference type="Pfam" id="PF08281">
    <property type="entry name" value="Sigma70_r4_2"/>
    <property type="match status" value="1"/>
</dbReference>
<evidence type="ECO:0000256" key="3">
    <source>
        <dbReference type="ARBA" id="ARBA00023082"/>
    </source>
</evidence>
<keyword evidence="3" id="KW-0731">Sigma factor</keyword>
<dbReference type="Gene3D" id="1.10.1740.10">
    <property type="match status" value="1"/>
</dbReference>
<evidence type="ECO:0000313" key="8">
    <source>
        <dbReference type="Proteomes" id="UP001500967"/>
    </source>
</evidence>
<evidence type="ECO:0000256" key="2">
    <source>
        <dbReference type="ARBA" id="ARBA00023015"/>
    </source>
</evidence>
<evidence type="ECO:0000256" key="1">
    <source>
        <dbReference type="ARBA" id="ARBA00010641"/>
    </source>
</evidence>
<name>A0ABP3D5Q8_9ACTN</name>
<evidence type="ECO:0000259" key="6">
    <source>
        <dbReference type="Pfam" id="PF08281"/>
    </source>
</evidence>
<dbReference type="SUPFAM" id="SSF88659">
    <property type="entry name" value="Sigma3 and sigma4 domains of RNA polymerase sigma factors"/>
    <property type="match status" value="1"/>
</dbReference>